<comment type="subcellular location">
    <subcellularLocation>
        <location evidence="4">Endoplasmic reticulum membrane</location>
        <topology evidence="4">Peripheral membrane protein</topology>
    </subcellularLocation>
    <subcellularLocation>
        <location evidence="3">Microsome membrane</location>
        <topology evidence="3">Peripheral membrane protein</topology>
    </subcellularLocation>
</comment>
<evidence type="ECO:0000256" key="6">
    <source>
        <dbReference type="ARBA" id="ARBA00022617"/>
    </source>
</evidence>
<comment type="cofactor">
    <cofactor evidence="1 14">
        <name>heme</name>
        <dbReference type="ChEBI" id="CHEBI:30413"/>
    </cofactor>
</comment>
<organism evidence="16">
    <name type="scientific">Musca domestica</name>
    <name type="common">House fly</name>
    <dbReference type="NCBI Taxonomy" id="7370"/>
    <lineage>
        <taxon>Eukaryota</taxon>
        <taxon>Metazoa</taxon>
        <taxon>Ecdysozoa</taxon>
        <taxon>Arthropoda</taxon>
        <taxon>Hexapoda</taxon>
        <taxon>Insecta</taxon>
        <taxon>Pterygota</taxon>
        <taxon>Neoptera</taxon>
        <taxon>Endopterygota</taxon>
        <taxon>Diptera</taxon>
        <taxon>Brachycera</taxon>
        <taxon>Muscomorpha</taxon>
        <taxon>Muscoidea</taxon>
        <taxon>Muscidae</taxon>
        <taxon>Musca</taxon>
    </lineage>
</organism>
<evidence type="ECO:0000256" key="2">
    <source>
        <dbReference type="ARBA" id="ARBA00003690"/>
    </source>
</evidence>
<dbReference type="GO" id="GO:0004497">
    <property type="term" value="F:monooxygenase activity"/>
    <property type="evidence" value="ECO:0007669"/>
    <property type="project" value="UniProtKB-KW"/>
</dbReference>
<dbReference type="InterPro" id="IPR017972">
    <property type="entry name" value="Cyt_P450_CS"/>
</dbReference>
<dbReference type="CDD" id="cd11056">
    <property type="entry name" value="CYP6-like"/>
    <property type="match status" value="1"/>
</dbReference>
<keyword evidence="6 14" id="KW-0349">Heme</keyword>
<reference evidence="16" key="1">
    <citation type="submission" date="2020-05" db="UniProtKB">
        <authorList>
            <consortium name="EnsemblMetazoa"/>
        </authorList>
    </citation>
    <scope>IDENTIFICATION</scope>
    <source>
        <strain evidence="16">Aabys</strain>
    </source>
</reference>
<reference evidence="18" key="2">
    <citation type="submission" date="2025-04" db="UniProtKB">
        <authorList>
            <consortium name="RefSeq"/>
        </authorList>
    </citation>
    <scope>IDENTIFICATION</scope>
    <source>
        <strain evidence="18">Aabys</strain>
    </source>
</reference>
<keyword evidence="9" id="KW-0492">Microsome</keyword>
<dbReference type="InterPro" id="IPR050476">
    <property type="entry name" value="Insect_CytP450_Detox"/>
</dbReference>
<dbReference type="KEGG" id="mde:101898775"/>
<dbReference type="InterPro" id="IPR001128">
    <property type="entry name" value="Cyt_P450"/>
</dbReference>
<evidence type="ECO:0000313" key="18">
    <source>
        <dbReference type="RefSeq" id="XP_005180109.1"/>
    </source>
</evidence>
<dbReference type="AlphaFoldDB" id="A0A1I8MJ72"/>
<proteinExistence type="inferred from homology"/>
<gene>
    <name evidence="16" type="primary">101898775</name>
    <name evidence="18" type="synonym">LOC101898775</name>
</gene>
<evidence type="ECO:0000256" key="14">
    <source>
        <dbReference type="PIRSR" id="PIRSR602401-1"/>
    </source>
</evidence>
<dbReference type="eggNOG" id="KOG0158">
    <property type="taxonomic scope" value="Eukaryota"/>
</dbReference>
<evidence type="ECO:0000256" key="15">
    <source>
        <dbReference type="RuleBase" id="RU000461"/>
    </source>
</evidence>
<evidence type="ECO:0000256" key="10">
    <source>
        <dbReference type="ARBA" id="ARBA00023002"/>
    </source>
</evidence>
<feature type="binding site" description="axial binding residue" evidence="14">
    <location>
        <position position="458"/>
    </location>
    <ligand>
        <name>heme</name>
        <dbReference type="ChEBI" id="CHEBI:30413"/>
    </ligand>
    <ligandPart>
        <name>Fe</name>
        <dbReference type="ChEBI" id="CHEBI:18248"/>
    </ligandPart>
</feature>
<accession>A0A1I8MJ72</accession>
<evidence type="ECO:0000256" key="8">
    <source>
        <dbReference type="ARBA" id="ARBA00022824"/>
    </source>
</evidence>
<evidence type="ECO:0000256" key="4">
    <source>
        <dbReference type="ARBA" id="ARBA00004406"/>
    </source>
</evidence>
<sequence>MWIELSILLATAAFAIYRWVTANNDYFVKRQIPFDKPVFLMGSFVELLRRKKPLYDVVIDLYNKHDGKVYGIFDQRQPMLLVRDPELIKNIAIRDFDHFLNHRNTFRNDETEESHIFGSSLIFMRDGKWKDMRNTLSPAFTGSKLRSTFLLMNDVAQQACSYLIKQHKKSSAGEGVELDLKDFAKRFTTDIIATVAFGIQVNSFDDVDNEFYLMGKRITNFSFWTNIKFVLITNLRWLCKILKIDLFSKKVTDYYMDLVIKTMKYRKAHNILRPDMINMLMEARYSEASNKSSKYQWDDTEMAAQCLLFFFAGFESVSSLLSFAAYELMENPEVQERLFEEITEISENLEDGEQLTYEILQQKMPYLDMVISEVLRKWPPTLATDRVCTKDISYELDGGKKVELTPGDSLWFPIIALHMDSKYWSEPEKFIPERFSPENKEDIKPFTYIPFGVGPRNCIGSRLALLEAKAFLFHLVRQFRIERSSKMCNPFKISTKTFEFIPEGGFWLKLVPREK</sequence>
<dbReference type="FunFam" id="1.10.630.10:FF:000042">
    <property type="entry name" value="Cytochrome P450"/>
    <property type="match status" value="1"/>
</dbReference>
<dbReference type="GO" id="GO:0016705">
    <property type="term" value="F:oxidoreductase activity, acting on paired donors, with incorporation or reduction of molecular oxygen"/>
    <property type="evidence" value="ECO:0007669"/>
    <property type="project" value="InterPro"/>
</dbReference>
<dbReference type="GO" id="GO:0005506">
    <property type="term" value="F:iron ion binding"/>
    <property type="evidence" value="ECO:0007669"/>
    <property type="project" value="InterPro"/>
</dbReference>
<dbReference type="PROSITE" id="PS00086">
    <property type="entry name" value="CYTOCHROME_P450"/>
    <property type="match status" value="1"/>
</dbReference>
<evidence type="ECO:0000256" key="5">
    <source>
        <dbReference type="ARBA" id="ARBA00010617"/>
    </source>
</evidence>
<evidence type="ECO:0000256" key="11">
    <source>
        <dbReference type="ARBA" id="ARBA00023004"/>
    </source>
</evidence>
<dbReference type="RefSeq" id="XP_005180109.1">
    <property type="nucleotide sequence ID" value="XM_005180052.3"/>
</dbReference>
<dbReference type="PRINTS" id="PR00463">
    <property type="entry name" value="EP450I"/>
</dbReference>
<keyword evidence="7 14" id="KW-0479">Metal-binding</keyword>
<keyword evidence="17" id="KW-1185">Reference proteome</keyword>
<name>A0A1I8MJ72_MUSDO</name>
<dbReference type="GO" id="GO:0020037">
    <property type="term" value="F:heme binding"/>
    <property type="evidence" value="ECO:0007669"/>
    <property type="project" value="InterPro"/>
</dbReference>
<evidence type="ECO:0000256" key="9">
    <source>
        <dbReference type="ARBA" id="ARBA00022848"/>
    </source>
</evidence>
<dbReference type="PRINTS" id="PR00385">
    <property type="entry name" value="P450"/>
</dbReference>
<keyword evidence="10 15" id="KW-0560">Oxidoreductase</keyword>
<evidence type="ECO:0000256" key="7">
    <source>
        <dbReference type="ARBA" id="ARBA00022723"/>
    </source>
</evidence>
<evidence type="ECO:0000256" key="1">
    <source>
        <dbReference type="ARBA" id="ARBA00001971"/>
    </source>
</evidence>
<dbReference type="OrthoDB" id="2789670at2759"/>
<dbReference type="InterPro" id="IPR002401">
    <property type="entry name" value="Cyt_P450_E_grp-I"/>
</dbReference>
<dbReference type="VEuPathDB" id="VectorBase:MDOMA2_006749"/>
<evidence type="ECO:0000256" key="12">
    <source>
        <dbReference type="ARBA" id="ARBA00023033"/>
    </source>
</evidence>
<protein>
    <submittedName>
        <fullName evidence="18">Probable cytochrome P450 9f2</fullName>
    </submittedName>
</protein>
<dbReference type="InterPro" id="IPR036396">
    <property type="entry name" value="Cyt_P450_sf"/>
</dbReference>
<dbReference type="VEuPathDB" id="VectorBase:MDOA005464"/>
<dbReference type="Gene3D" id="1.10.630.10">
    <property type="entry name" value="Cytochrome P450"/>
    <property type="match status" value="1"/>
</dbReference>
<keyword evidence="8" id="KW-0256">Endoplasmic reticulum</keyword>
<dbReference type="Proteomes" id="UP001652621">
    <property type="component" value="Unplaced"/>
</dbReference>
<comment type="function">
    <text evidence="2">May be involved in the metabolism of insect hormones and in the breakdown of synthetic insecticides.</text>
</comment>
<comment type="similarity">
    <text evidence="5 15">Belongs to the cytochrome P450 family.</text>
</comment>
<evidence type="ECO:0000313" key="16">
    <source>
        <dbReference type="EnsemblMetazoa" id="MDOA005464-PA"/>
    </source>
</evidence>
<evidence type="ECO:0000313" key="17">
    <source>
        <dbReference type="Proteomes" id="UP001652621"/>
    </source>
</evidence>
<evidence type="ECO:0000256" key="3">
    <source>
        <dbReference type="ARBA" id="ARBA00004174"/>
    </source>
</evidence>
<dbReference type="SUPFAM" id="SSF48264">
    <property type="entry name" value="Cytochrome P450"/>
    <property type="match status" value="1"/>
</dbReference>
<evidence type="ECO:0000256" key="13">
    <source>
        <dbReference type="ARBA" id="ARBA00023136"/>
    </source>
</evidence>
<dbReference type="GeneID" id="101898775"/>
<keyword evidence="12 15" id="KW-0503">Monooxygenase</keyword>
<dbReference type="PANTHER" id="PTHR24292:SF54">
    <property type="entry name" value="CYP9F3-RELATED"/>
    <property type="match status" value="1"/>
</dbReference>
<dbReference type="EnsemblMetazoa" id="MDOA005464-RA">
    <property type="protein sequence ID" value="MDOA005464-PA"/>
    <property type="gene ID" value="MDOA005464"/>
</dbReference>
<keyword evidence="11 14" id="KW-0408">Iron</keyword>
<dbReference type="PANTHER" id="PTHR24292">
    <property type="entry name" value="CYTOCHROME P450"/>
    <property type="match status" value="1"/>
</dbReference>
<dbReference type="Pfam" id="PF00067">
    <property type="entry name" value="p450"/>
    <property type="match status" value="1"/>
</dbReference>
<dbReference type="GO" id="GO:0005789">
    <property type="term" value="C:endoplasmic reticulum membrane"/>
    <property type="evidence" value="ECO:0007669"/>
    <property type="project" value="UniProtKB-SubCell"/>
</dbReference>
<keyword evidence="13" id="KW-0472">Membrane</keyword>